<keyword evidence="7" id="KW-1185">Reference proteome</keyword>
<gene>
    <name evidence="6" type="ORF">V3H18_07625</name>
</gene>
<dbReference type="Proteomes" id="UP001350748">
    <property type="component" value="Unassembled WGS sequence"/>
</dbReference>
<evidence type="ECO:0000256" key="1">
    <source>
        <dbReference type="ARBA" id="ARBA00022553"/>
    </source>
</evidence>
<keyword evidence="1" id="KW-0597">Phosphoprotein</keyword>
<protein>
    <submittedName>
        <fullName evidence="6">HepT-like ribonuclease domain-containing protein</fullName>
    </submittedName>
</protein>
<name>A0ABU7XIT0_9HYPH</name>
<proteinExistence type="predicted"/>
<keyword evidence="2" id="KW-1277">Toxin-antitoxin system</keyword>
<evidence type="ECO:0000256" key="5">
    <source>
        <dbReference type="ARBA" id="ARBA00022801"/>
    </source>
</evidence>
<dbReference type="InterPro" id="IPR008201">
    <property type="entry name" value="HepT-like"/>
</dbReference>
<dbReference type="PANTHER" id="PTHR34139">
    <property type="entry name" value="UPF0331 PROTEIN MJ0127"/>
    <property type="match status" value="1"/>
</dbReference>
<organism evidence="6 7">
    <name type="scientific">Methylocystis borbori</name>
    <dbReference type="NCBI Taxonomy" id="3118750"/>
    <lineage>
        <taxon>Bacteria</taxon>
        <taxon>Pseudomonadati</taxon>
        <taxon>Pseudomonadota</taxon>
        <taxon>Alphaproteobacteria</taxon>
        <taxon>Hyphomicrobiales</taxon>
        <taxon>Methylocystaceae</taxon>
        <taxon>Methylocystis</taxon>
    </lineage>
</organism>
<evidence type="ECO:0000256" key="3">
    <source>
        <dbReference type="ARBA" id="ARBA00022722"/>
    </source>
</evidence>
<dbReference type="InterPro" id="IPR051813">
    <property type="entry name" value="HepT_RNase_toxin"/>
</dbReference>
<evidence type="ECO:0000313" key="7">
    <source>
        <dbReference type="Proteomes" id="UP001350748"/>
    </source>
</evidence>
<dbReference type="PANTHER" id="PTHR34139:SF1">
    <property type="entry name" value="RNASE MJ1380-RELATED"/>
    <property type="match status" value="1"/>
</dbReference>
<comment type="caution">
    <text evidence="6">The sequence shown here is derived from an EMBL/GenBank/DDBJ whole genome shotgun (WGS) entry which is preliminary data.</text>
</comment>
<evidence type="ECO:0000256" key="4">
    <source>
        <dbReference type="ARBA" id="ARBA00022741"/>
    </source>
</evidence>
<dbReference type="EMBL" id="JAZHYN010000017">
    <property type="protein sequence ID" value="MEF3366401.1"/>
    <property type="molecule type" value="Genomic_DNA"/>
</dbReference>
<dbReference type="RefSeq" id="WP_332081454.1">
    <property type="nucleotide sequence ID" value="NZ_JAZHYN010000017.1"/>
</dbReference>
<evidence type="ECO:0000313" key="6">
    <source>
        <dbReference type="EMBL" id="MEF3366401.1"/>
    </source>
</evidence>
<accession>A0ABU7XIT0</accession>
<sequence length="69" mass="8137">MCRRAGFRAFATDRRAFYAVTRALEIISEAARRLPQDLRDRHPHLPWRAIMGAGNVYRRDYDNIAEEFV</sequence>
<keyword evidence="3" id="KW-0540">Nuclease</keyword>
<dbReference type="Pfam" id="PF01934">
    <property type="entry name" value="HepT-like"/>
    <property type="match status" value="1"/>
</dbReference>
<keyword evidence="4" id="KW-0547">Nucleotide-binding</keyword>
<evidence type="ECO:0000256" key="2">
    <source>
        <dbReference type="ARBA" id="ARBA00022649"/>
    </source>
</evidence>
<reference evidence="6 7" key="1">
    <citation type="submission" date="2024-02" db="EMBL/GenBank/DDBJ databases">
        <authorList>
            <person name="Grouzdev D."/>
        </authorList>
    </citation>
    <scope>NUCLEOTIDE SEQUENCE [LARGE SCALE GENOMIC DNA]</scope>
    <source>
        <strain evidence="6 7">9N</strain>
    </source>
</reference>
<keyword evidence="5" id="KW-0378">Hydrolase</keyword>